<dbReference type="AlphaFoldDB" id="A0A345XMK5"/>
<dbReference type="RefSeq" id="WP_208877373.1">
    <property type="nucleotide sequence ID" value="NZ_CP031320.1"/>
</dbReference>
<evidence type="ECO:0000313" key="3">
    <source>
        <dbReference type="Proteomes" id="UP000254425"/>
    </source>
</evidence>
<sequence length="222" mass="22132">MSALVRYQLALLLRSQRWLPPLLLYAVCVGVGLQAGQPLLDSLGFAAAALLPVAAWLVRVCVTGEPESARHCAAAALGPARTHLASVLAGFLSSAVLGAAGTAVVLVISDPHTTDGATRVPLLPAAGAGLLAALACALFGTAVGALCNRPLLHSTGWAVCSTMLAALLVLVVGVSPANAAVRGLVTASHDGAVPVPWLPFAVSCGVAAAATAVACALASRRR</sequence>
<feature type="transmembrane region" description="Helical" evidence="1">
    <location>
        <begin position="155"/>
        <end position="177"/>
    </location>
</feature>
<dbReference type="Proteomes" id="UP000254425">
    <property type="component" value="Chromosome"/>
</dbReference>
<dbReference type="EMBL" id="CP031320">
    <property type="protein sequence ID" value="AXK32871.1"/>
    <property type="molecule type" value="Genomic_DNA"/>
</dbReference>
<dbReference type="KEGG" id="sarm:DVA86_09640"/>
<evidence type="ECO:0000313" key="2">
    <source>
        <dbReference type="EMBL" id="AXK32871.1"/>
    </source>
</evidence>
<protein>
    <submittedName>
        <fullName evidence="2">ABC transporter</fullName>
    </submittedName>
</protein>
<gene>
    <name evidence="2" type="ORF">DVA86_09640</name>
</gene>
<organism evidence="2 3">
    <name type="scientific">Streptomyces armeniacus</name>
    <dbReference type="NCBI Taxonomy" id="83291"/>
    <lineage>
        <taxon>Bacteria</taxon>
        <taxon>Bacillati</taxon>
        <taxon>Actinomycetota</taxon>
        <taxon>Actinomycetes</taxon>
        <taxon>Kitasatosporales</taxon>
        <taxon>Streptomycetaceae</taxon>
        <taxon>Streptomyces</taxon>
    </lineage>
</organism>
<feature type="transmembrane region" description="Helical" evidence="1">
    <location>
        <begin position="197"/>
        <end position="218"/>
    </location>
</feature>
<keyword evidence="1" id="KW-0812">Transmembrane</keyword>
<keyword evidence="1" id="KW-1133">Transmembrane helix</keyword>
<proteinExistence type="predicted"/>
<feature type="transmembrane region" description="Helical" evidence="1">
    <location>
        <begin position="18"/>
        <end position="36"/>
    </location>
</feature>
<name>A0A345XMK5_9ACTN</name>
<feature type="transmembrane region" description="Helical" evidence="1">
    <location>
        <begin position="128"/>
        <end position="148"/>
    </location>
</feature>
<reference evidence="2 3" key="1">
    <citation type="submission" date="2018-07" db="EMBL/GenBank/DDBJ databases">
        <title>Draft genome of the type strain Streptomyces armeniacus ATCC 15676.</title>
        <authorList>
            <person name="Labana P."/>
            <person name="Gosse J.T."/>
            <person name="Boddy C.N."/>
        </authorList>
    </citation>
    <scope>NUCLEOTIDE SEQUENCE [LARGE SCALE GENOMIC DNA]</scope>
    <source>
        <strain evidence="2 3">ATCC 15676</strain>
    </source>
</reference>
<keyword evidence="3" id="KW-1185">Reference proteome</keyword>
<evidence type="ECO:0000256" key="1">
    <source>
        <dbReference type="SAM" id="Phobius"/>
    </source>
</evidence>
<feature type="transmembrane region" description="Helical" evidence="1">
    <location>
        <begin position="83"/>
        <end position="108"/>
    </location>
</feature>
<feature type="transmembrane region" description="Helical" evidence="1">
    <location>
        <begin position="42"/>
        <end position="62"/>
    </location>
</feature>
<keyword evidence="1" id="KW-0472">Membrane</keyword>
<accession>A0A345XMK5</accession>